<dbReference type="Gene3D" id="1.10.287.460">
    <property type="entry name" value="Peptidyl-prolyl cis-trans isomerase, FKBP-type, N-terminal domain"/>
    <property type="match status" value="1"/>
</dbReference>
<dbReference type="EMBL" id="JAGETR010000083">
    <property type="protein sequence ID" value="MBO2006983.1"/>
    <property type="molecule type" value="Genomic_DNA"/>
</dbReference>
<accession>A0A939NL58</accession>
<proteinExistence type="predicted"/>
<dbReference type="InterPro" id="IPR036944">
    <property type="entry name" value="PPIase_FKBP_N_sf"/>
</dbReference>
<evidence type="ECO:0000313" key="1">
    <source>
        <dbReference type="EMBL" id="MBO2006983.1"/>
    </source>
</evidence>
<reference evidence="1" key="1">
    <citation type="submission" date="2021-03" db="EMBL/GenBank/DDBJ databases">
        <title>Molecular epidemiology and mechanisms of colistin and carbapenem resistance in Enterobacteriaceae from clinical isolates, the environment and porcine samples in Pretoria, South Africa.</title>
        <authorList>
            <person name="Bogoshi D."/>
            <person name="Mbelle N.M."/>
            <person name="Naidoo V."/>
            <person name="Osei Sekyere J."/>
        </authorList>
    </citation>
    <scope>NUCLEOTIDE SEQUENCE</scope>
    <source>
        <strain evidence="1">C080</strain>
    </source>
</reference>
<protein>
    <submittedName>
        <fullName evidence="1">Uncharacterized protein</fullName>
    </submittedName>
</protein>
<dbReference type="AlphaFoldDB" id="A0A939NL58"/>
<gene>
    <name evidence="1" type="ORF">J4732_13580</name>
</gene>
<comment type="caution">
    <text evidence="1">The sequence shown here is derived from an EMBL/GenBank/DDBJ whole genome shotgun (WGS) entry which is preliminary data.</text>
</comment>
<sequence>MTQQTREALSALHKRLQWEVTPEQLKDERKRLSMRQAVRWGGIFRSVTERQSWGVPVDRDSLLAGVVDSVSGRLQLPADELNTLTAQADAAAMAAREKRVDNGTAAA</sequence>
<organism evidence="1">
    <name type="scientific">Serratia marcescens</name>
    <dbReference type="NCBI Taxonomy" id="615"/>
    <lineage>
        <taxon>Bacteria</taxon>
        <taxon>Pseudomonadati</taxon>
        <taxon>Pseudomonadota</taxon>
        <taxon>Gammaproteobacteria</taxon>
        <taxon>Enterobacterales</taxon>
        <taxon>Yersiniaceae</taxon>
        <taxon>Serratia</taxon>
    </lineage>
</organism>
<name>A0A939NL58_SERMA</name>
<dbReference type="GO" id="GO:0006457">
    <property type="term" value="P:protein folding"/>
    <property type="evidence" value="ECO:0007669"/>
    <property type="project" value="InterPro"/>
</dbReference>